<evidence type="ECO:0000313" key="2">
    <source>
        <dbReference type="EnsemblPlants" id="MELO3C006204.2.1"/>
    </source>
</evidence>
<sequence>MENMESKKNRSSASVGWRKESPAMAEVEEYTPRTNAPTVQRATQKFYLP</sequence>
<dbReference type="AlphaFoldDB" id="A0A9I9CNE0"/>
<name>A0A9I9CNE0_CUCME</name>
<feature type="compositionally biased region" description="Polar residues" evidence="1">
    <location>
        <begin position="32"/>
        <end position="43"/>
    </location>
</feature>
<dbReference type="Gramene" id="MELO3C006204.2.1">
    <property type="protein sequence ID" value="MELO3C006204.2.1"/>
    <property type="gene ID" value="MELO3C006204.2"/>
</dbReference>
<organism evidence="2">
    <name type="scientific">Cucumis melo</name>
    <name type="common">Muskmelon</name>
    <dbReference type="NCBI Taxonomy" id="3656"/>
    <lineage>
        <taxon>Eukaryota</taxon>
        <taxon>Viridiplantae</taxon>
        <taxon>Streptophyta</taxon>
        <taxon>Embryophyta</taxon>
        <taxon>Tracheophyta</taxon>
        <taxon>Spermatophyta</taxon>
        <taxon>Magnoliopsida</taxon>
        <taxon>eudicotyledons</taxon>
        <taxon>Gunneridae</taxon>
        <taxon>Pentapetalae</taxon>
        <taxon>rosids</taxon>
        <taxon>fabids</taxon>
        <taxon>Cucurbitales</taxon>
        <taxon>Cucurbitaceae</taxon>
        <taxon>Benincaseae</taxon>
        <taxon>Cucumis</taxon>
    </lineage>
</organism>
<reference evidence="2" key="1">
    <citation type="submission" date="2023-03" db="UniProtKB">
        <authorList>
            <consortium name="EnsemblPlants"/>
        </authorList>
    </citation>
    <scope>IDENTIFICATION</scope>
</reference>
<proteinExistence type="predicted"/>
<dbReference type="EnsemblPlants" id="MELO3C006204.2.1">
    <property type="protein sequence ID" value="MELO3C006204.2.1"/>
    <property type="gene ID" value="MELO3C006204.2"/>
</dbReference>
<protein>
    <submittedName>
        <fullName evidence="2">Uncharacterized protein</fullName>
    </submittedName>
</protein>
<feature type="region of interest" description="Disordered" evidence="1">
    <location>
        <begin position="1"/>
        <end position="49"/>
    </location>
</feature>
<evidence type="ECO:0000256" key="1">
    <source>
        <dbReference type="SAM" id="MobiDB-lite"/>
    </source>
</evidence>
<accession>A0A9I9CNE0</accession>